<protein>
    <submittedName>
        <fullName evidence="2">Glycosyltransferase, group 2 family protein</fullName>
    </submittedName>
</protein>
<feature type="domain" description="Glycosyltransferase 2-like" evidence="1">
    <location>
        <begin position="7"/>
        <end position="135"/>
    </location>
</feature>
<dbReference type="InterPro" id="IPR001173">
    <property type="entry name" value="Glyco_trans_2-like"/>
</dbReference>
<dbReference type="Proteomes" id="UP000070646">
    <property type="component" value="Unassembled WGS sequence"/>
</dbReference>
<dbReference type="SUPFAM" id="SSF53448">
    <property type="entry name" value="Nucleotide-diphospho-sugar transferases"/>
    <property type="match status" value="1"/>
</dbReference>
<dbReference type="Gene3D" id="3.90.550.10">
    <property type="entry name" value="Spore Coat Polysaccharide Biosynthesis Protein SpsA, Chain A"/>
    <property type="match status" value="1"/>
</dbReference>
<dbReference type="GO" id="GO:0016758">
    <property type="term" value="F:hexosyltransferase activity"/>
    <property type="evidence" value="ECO:0007669"/>
    <property type="project" value="UniProtKB-ARBA"/>
</dbReference>
<evidence type="ECO:0000313" key="2">
    <source>
        <dbReference type="EMBL" id="KXA06956.1"/>
    </source>
</evidence>
<evidence type="ECO:0000313" key="3">
    <source>
        <dbReference type="Proteomes" id="UP000070646"/>
    </source>
</evidence>
<dbReference type="Pfam" id="PF00535">
    <property type="entry name" value="Glycos_transf_2"/>
    <property type="match status" value="1"/>
</dbReference>
<gene>
    <name evidence="2" type="ORF">HMPREF3222_02810</name>
</gene>
<sequence>MDDNLVSIITPVYNAERFIGETINSVINQEYKNWEMILVDDCSKDNSENIIKQFAKNDKRIKYIKLSENSGAAISRNIAIQNAKGRYIAFLDSDDIWTSDKLKVQINFMKKNNIGFSFSSYEVMDEGGELINRTINVPEKISYKEYLKNTIIGCLTVVIDRKICGEFEVVNIRKNQDMATWLSILKKGNTAYGINKKLGMYRIVGGSISNNKFKAAKSVWNTYRDIEKMSIVKSAYYFLYYAFNATIKRI</sequence>
<evidence type="ECO:0000259" key="1">
    <source>
        <dbReference type="Pfam" id="PF00535"/>
    </source>
</evidence>
<dbReference type="RefSeq" id="WP_060796653.1">
    <property type="nucleotide sequence ID" value="NZ_KQ956312.1"/>
</dbReference>
<name>A0A133MSF2_CLOPF</name>
<proteinExistence type="predicted"/>
<dbReference type="EMBL" id="LRPU01000178">
    <property type="protein sequence ID" value="KXA06956.1"/>
    <property type="molecule type" value="Genomic_DNA"/>
</dbReference>
<keyword evidence="2" id="KW-0808">Transferase</keyword>
<dbReference type="AlphaFoldDB" id="A0A133MSF2"/>
<dbReference type="PATRIC" id="fig|1502.174.peg.2832"/>
<comment type="caution">
    <text evidence="2">The sequence shown here is derived from an EMBL/GenBank/DDBJ whole genome shotgun (WGS) entry which is preliminary data.</text>
</comment>
<dbReference type="FunFam" id="3.90.550.10:FF:000130">
    <property type="entry name" value="Family 2 glycosyl transferase"/>
    <property type="match status" value="1"/>
</dbReference>
<dbReference type="PANTHER" id="PTHR22916:SF3">
    <property type="entry name" value="UDP-GLCNAC:BETAGAL BETA-1,3-N-ACETYLGLUCOSAMINYLTRANSFERASE-LIKE PROTEIN 1"/>
    <property type="match status" value="1"/>
</dbReference>
<reference evidence="2 3" key="1">
    <citation type="submission" date="2016-01" db="EMBL/GenBank/DDBJ databases">
        <authorList>
            <person name="Oliw E.H."/>
        </authorList>
    </citation>
    <scope>NUCLEOTIDE SEQUENCE [LARGE SCALE GENOMIC DNA]</scope>
    <source>
        <strain evidence="2 3">MJR7757A</strain>
    </source>
</reference>
<dbReference type="InterPro" id="IPR029044">
    <property type="entry name" value="Nucleotide-diphossugar_trans"/>
</dbReference>
<organism evidence="2 3">
    <name type="scientific">Clostridium perfringens</name>
    <dbReference type="NCBI Taxonomy" id="1502"/>
    <lineage>
        <taxon>Bacteria</taxon>
        <taxon>Bacillati</taxon>
        <taxon>Bacillota</taxon>
        <taxon>Clostridia</taxon>
        <taxon>Eubacteriales</taxon>
        <taxon>Clostridiaceae</taxon>
        <taxon>Clostridium</taxon>
    </lineage>
</organism>
<dbReference type="PANTHER" id="PTHR22916">
    <property type="entry name" value="GLYCOSYLTRANSFERASE"/>
    <property type="match status" value="1"/>
</dbReference>
<accession>A0A133MSF2</accession>